<dbReference type="EMBL" id="FZNZ01000028">
    <property type="protein sequence ID" value="SNS01326.1"/>
    <property type="molecule type" value="Genomic_DNA"/>
</dbReference>
<dbReference type="AlphaFoldDB" id="A0A2K9HMA6"/>
<evidence type="ECO:0000256" key="1">
    <source>
        <dbReference type="SAM" id="MobiDB-lite"/>
    </source>
</evidence>
<feature type="compositionally biased region" description="Polar residues" evidence="1">
    <location>
        <begin position="343"/>
        <end position="359"/>
    </location>
</feature>
<name>A0A2K9HMA6_9BACT</name>
<dbReference type="KEGG" id="pje:CRM71_12105"/>
<dbReference type="GeneID" id="94030106"/>
<feature type="chain" id="PRO_5043680289" evidence="2">
    <location>
        <begin position="21"/>
        <end position="526"/>
    </location>
</feature>
<feature type="signal peptide" evidence="2">
    <location>
        <begin position="1"/>
        <end position="20"/>
    </location>
</feature>
<feature type="region of interest" description="Disordered" evidence="1">
    <location>
        <begin position="343"/>
        <end position="363"/>
    </location>
</feature>
<dbReference type="Proteomes" id="UP000198427">
    <property type="component" value="Unassembled WGS sequence"/>
</dbReference>
<evidence type="ECO:0000313" key="4">
    <source>
        <dbReference type="Proteomes" id="UP000198427"/>
    </source>
</evidence>
<dbReference type="RefSeq" id="WP_089366843.1">
    <property type="nucleotide sequence ID" value="NZ_CP023864.1"/>
</dbReference>
<evidence type="ECO:0000256" key="2">
    <source>
        <dbReference type="SAM" id="SignalP"/>
    </source>
</evidence>
<dbReference type="PROSITE" id="PS51257">
    <property type="entry name" value="PROKAR_LIPOPROTEIN"/>
    <property type="match status" value="1"/>
</dbReference>
<evidence type="ECO:0000313" key="3">
    <source>
        <dbReference type="EMBL" id="SNS01326.1"/>
    </source>
</evidence>
<keyword evidence="2" id="KW-0732">Signal</keyword>
<keyword evidence="4" id="KW-1185">Reference proteome</keyword>
<organism evidence="3 4">
    <name type="scientific">Prevotella jejuni</name>
    <dbReference type="NCBI Taxonomy" id="1177574"/>
    <lineage>
        <taxon>Bacteria</taxon>
        <taxon>Pseudomonadati</taxon>
        <taxon>Bacteroidota</taxon>
        <taxon>Bacteroidia</taxon>
        <taxon>Bacteroidales</taxon>
        <taxon>Prevotellaceae</taxon>
        <taxon>Prevotella</taxon>
    </lineage>
</organism>
<gene>
    <name evidence="3" type="ORF">SAMN06265364_12820</name>
</gene>
<dbReference type="OrthoDB" id="1081166at2"/>
<protein>
    <submittedName>
        <fullName evidence="3">Uncharacterized protein</fullName>
    </submittedName>
</protein>
<comment type="caution">
    <text evidence="3">The sequence shown here is derived from an EMBL/GenBank/DDBJ whole genome shotgun (WGS) entry which is preliminary data.</text>
</comment>
<accession>A0A2K9HMA6</accession>
<proteinExistence type="predicted"/>
<reference evidence="3 4" key="1">
    <citation type="submission" date="2017-06" db="EMBL/GenBank/DDBJ databases">
        <authorList>
            <person name="Varghese N."/>
            <person name="Submissions S."/>
        </authorList>
    </citation>
    <scope>NUCLEOTIDE SEQUENCE [LARGE SCALE GENOMIC DNA]</scope>
    <source>
        <strain evidence="3 4">DSM 26989</strain>
    </source>
</reference>
<sequence>MFIKTLRLLSSWVGCALIGAAVTTSCSNDDLLQNAKESHRVVEGSMTFSGVSQEEAPTRTIIYDHTKGSGASVIWRNTDKILVKDNAGQWRQSATATFPIASKKSNAVFTVAGSYTSPTHAVVYTNKGITGSQPQVEIKKAQTQTAPNNFDHAGESGDCGVATAQKVGSDYKFTLEHKASFICLIPRSSNTYVQHSKITKIEISSEDNIAGVYNIASDGTLTLASGGSKTITLTTGSGFAIDNTTTDMSKNASYAVITPGRHSLRIRYWLRNTTDNPKGTIEGTVTKYVTLTFVPGSIHDVTANLSINDYGGTNYYMWDAKANYWSGHEWNSADPWQPTKFLTTSSTNYPKPGSDSYNRPRTAAGPLEASTSHFAALPNANEMAWYVMKGDPRYDADELWSTMGYLYKGGTWFKKRAYITGFSDSHQPDDASTDLRNTTKKLLKAVSNTLPATTEMDQYFYLPLLGYYSTSPNNYKFNAAGVTGYYWSSSAVSSNQTGSYALTINKNTATLQELAPSSGMIVRPFE</sequence>